<dbReference type="EMBL" id="GL870878">
    <property type="protein sequence ID" value="EIJ88581.1"/>
    <property type="molecule type" value="Genomic_DNA"/>
</dbReference>
<dbReference type="OMA" id="AVHIFEC"/>
<dbReference type="GO" id="GO:0051301">
    <property type="term" value="P:cell division"/>
    <property type="evidence" value="ECO:0007669"/>
    <property type="project" value="TreeGrafter"/>
</dbReference>
<dbReference type="SUPFAM" id="SSF48452">
    <property type="entry name" value="TPR-like"/>
    <property type="match status" value="1"/>
</dbReference>
<sequence>MHRVEEFLCKCIQYERFKDAVYIVECLSIDQQKDRPLLLGYLFMRNSEYRRALQYLCKDDTCTSLYYQALCHRHLKEHTKVKYIAVELLEKIKTREPSRRCTPLENMYVLEMDRTFVLALLAEAETETGCPDMGLKRCVESAAAGSLLYSVYRPMLEESTKVARRQERVDENRSNEETTDSKKSSLEESTKIERKIMARLEKETGKSTECIIRNIAQECSLLKNISMGILSSVSSYISLFNQMPIYSIASVAVHIFECGYMQKAGTVFEYIRVRDSYYIDTMHYYSSILWHNRDKGLLTSLSRDIFGVNPASNISWAVLGNHFSLKKETEKALECFERSLAISKDPYVLCLLGHEQFMNSNLTESLKCFIESMKIKSENYSGIAGCGLIYEKIGKKESAEYCFTRAIATNPQNILLAYLAVKYFVSQVKLSSAYSLLQKYLHIKEGIESVAAKVQSDSKWVEKIYAQASTNEQTASLVGSFLLELSYILVHSGHMQSGEKLAKESTGKGQYFQTRKNILFDIISNIASGNTSATL</sequence>
<feature type="repeat" description="TPR" evidence="2">
    <location>
        <begin position="380"/>
        <end position="413"/>
    </location>
</feature>
<evidence type="ECO:0000313" key="5">
    <source>
        <dbReference type="Proteomes" id="UP000002872"/>
    </source>
</evidence>
<keyword evidence="1 2" id="KW-0802">TPR repeat</keyword>
<dbReference type="STRING" id="935791.I3EH84"/>
<name>I3EH84_NEMP3</name>
<organism evidence="4 5">
    <name type="scientific">Nematocida parisii (strain ERTm3)</name>
    <name type="common">Nematode killer fungus</name>
    <dbReference type="NCBI Taxonomy" id="935791"/>
    <lineage>
        <taxon>Eukaryota</taxon>
        <taxon>Fungi</taxon>
        <taxon>Fungi incertae sedis</taxon>
        <taxon>Microsporidia</taxon>
        <taxon>Nematocida</taxon>
    </lineage>
</organism>
<dbReference type="Proteomes" id="UP000002872">
    <property type="component" value="Unassembled WGS sequence"/>
</dbReference>
<dbReference type="GO" id="GO:0005737">
    <property type="term" value="C:cytoplasm"/>
    <property type="evidence" value="ECO:0007669"/>
    <property type="project" value="TreeGrafter"/>
</dbReference>
<dbReference type="PANTHER" id="PTHR12558:SF49">
    <property type="entry name" value="TPR DOMAIN CONTAINING PROTEIN"/>
    <property type="match status" value="1"/>
</dbReference>
<evidence type="ECO:0000256" key="3">
    <source>
        <dbReference type="SAM" id="MobiDB-lite"/>
    </source>
</evidence>
<evidence type="ECO:0000313" key="4">
    <source>
        <dbReference type="EMBL" id="EIJ88581.1"/>
    </source>
</evidence>
<accession>I3EH84</accession>
<evidence type="ECO:0000256" key="2">
    <source>
        <dbReference type="PROSITE-ProRule" id="PRU00339"/>
    </source>
</evidence>
<keyword evidence="5" id="KW-1185">Reference proteome</keyword>
<dbReference type="GO" id="GO:0031145">
    <property type="term" value="P:anaphase-promoting complex-dependent catabolic process"/>
    <property type="evidence" value="ECO:0007669"/>
    <property type="project" value="TreeGrafter"/>
</dbReference>
<dbReference type="GO" id="GO:0007091">
    <property type="term" value="P:metaphase/anaphase transition of mitotic cell cycle"/>
    <property type="evidence" value="ECO:0007669"/>
    <property type="project" value="TreeGrafter"/>
</dbReference>
<dbReference type="GO" id="GO:0005680">
    <property type="term" value="C:anaphase-promoting complex"/>
    <property type="evidence" value="ECO:0007669"/>
    <property type="project" value="TreeGrafter"/>
</dbReference>
<dbReference type="PANTHER" id="PTHR12558">
    <property type="entry name" value="CELL DIVISION CYCLE 16,23,27"/>
    <property type="match status" value="1"/>
</dbReference>
<evidence type="ECO:0000256" key="1">
    <source>
        <dbReference type="ARBA" id="ARBA00022803"/>
    </source>
</evidence>
<reference evidence="4" key="1">
    <citation type="submission" date="2011-01" db="EMBL/GenBank/DDBJ databases">
        <title>The Genome Sequence of Nematocida parisii strain ERTm3.</title>
        <authorList>
            <consortium name="The Broad Institute Genome Sequencing Platform"/>
            <consortium name="The Broad Institute Genome Sequencing Center for Infectious Disease"/>
            <person name="Cuomo C."/>
            <person name="Troemel E."/>
            <person name="Young S.K."/>
            <person name="Zeng Q."/>
            <person name="Gargeya S."/>
            <person name="Fitzgerald M."/>
            <person name="Haas B."/>
            <person name="Abouelleil A."/>
            <person name="Alvarado L."/>
            <person name="Arachchi H.M."/>
            <person name="Berlin A."/>
            <person name="Chapman S.B."/>
            <person name="Gearin G."/>
            <person name="Goldberg J."/>
            <person name="Griggs A."/>
            <person name="Gujja S."/>
            <person name="Hansen M."/>
            <person name="Heiman D."/>
            <person name="Howarth C."/>
            <person name="Larimer J."/>
            <person name="Lui A."/>
            <person name="MacDonald P.J.P."/>
            <person name="McCowen C."/>
            <person name="Montmayeur A."/>
            <person name="Murphy C."/>
            <person name="Neiman D."/>
            <person name="Pearson M."/>
            <person name="Priest M."/>
            <person name="Roberts A."/>
            <person name="Saif S."/>
            <person name="Shea T."/>
            <person name="Sisk P."/>
            <person name="Stolte C."/>
            <person name="Sykes S."/>
            <person name="Wortman J."/>
            <person name="Nusbaum C."/>
            <person name="Birren B."/>
        </authorList>
    </citation>
    <scope>NUCLEOTIDE SEQUENCE</scope>
    <source>
        <strain evidence="4">ERTm3</strain>
    </source>
</reference>
<gene>
    <name evidence="4" type="ORF">NEQG_01271</name>
</gene>
<dbReference type="OrthoDB" id="10248520at2759"/>
<dbReference type="HOGENOM" id="CLU_034743_0_0_1"/>
<dbReference type="InterPro" id="IPR019734">
    <property type="entry name" value="TPR_rpt"/>
</dbReference>
<dbReference type="InterPro" id="IPR011990">
    <property type="entry name" value="TPR-like_helical_dom_sf"/>
</dbReference>
<dbReference type="Gene3D" id="1.25.40.10">
    <property type="entry name" value="Tetratricopeptide repeat domain"/>
    <property type="match status" value="2"/>
</dbReference>
<dbReference type="PROSITE" id="PS50005">
    <property type="entry name" value="TPR"/>
    <property type="match status" value="2"/>
</dbReference>
<dbReference type="InParanoid" id="I3EH84"/>
<dbReference type="SMART" id="SM00028">
    <property type="entry name" value="TPR"/>
    <property type="match status" value="3"/>
</dbReference>
<protein>
    <submittedName>
        <fullName evidence="4">Uncharacterized protein</fullName>
    </submittedName>
</protein>
<proteinExistence type="predicted"/>
<feature type="repeat" description="TPR" evidence="2">
    <location>
        <begin position="313"/>
        <end position="346"/>
    </location>
</feature>
<feature type="region of interest" description="Disordered" evidence="3">
    <location>
        <begin position="162"/>
        <end position="189"/>
    </location>
</feature>
<dbReference type="AlphaFoldDB" id="I3EH84"/>
<dbReference type="GO" id="GO:0016567">
    <property type="term" value="P:protein ubiquitination"/>
    <property type="evidence" value="ECO:0007669"/>
    <property type="project" value="TreeGrafter"/>
</dbReference>
<dbReference type="VEuPathDB" id="MicrosporidiaDB:NEQG_01271"/>